<accession>A0A8X6UU19</accession>
<evidence type="ECO:0000256" key="1">
    <source>
        <dbReference type="SAM" id="SignalP"/>
    </source>
</evidence>
<organism evidence="2 3">
    <name type="scientific">Nephila pilipes</name>
    <name type="common">Giant wood spider</name>
    <name type="synonym">Nephila maculata</name>
    <dbReference type="NCBI Taxonomy" id="299642"/>
    <lineage>
        <taxon>Eukaryota</taxon>
        <taxon>Metazoa</taxon>
        <taxon>Ecdysozoa</taxon>
        <taxon>Arthropoda</taxon>
        <taxon>Chelicerata</taxon>
        <taxon>Arachnida</taxon>
        <taxon>Araneae</taxon>
        <taxon>Araneomorphae</taxon>
        <taxon>Entelegynae</taxon>
        <taxon>Araneoidea</taxon>
        <taxon>Nephilidae</taxon>
        <taxon>Nephila</taxon>
    </lineage>
</organism>
<dbReference type="EMBL" id="BMAW01038496">
    <property type="protein sequence ID" value="GFU52327.1"/>
    <property type="molecule type" value="Genomic_DNA"/>
</dbReference>
<keyword evidence="1" id="KW-0732">Signal</keyword>
<dbReference type="Proteomes" id="UP000887013">
    <property type="component" value="Unassembled WGS sequence"/>
</dbReference>
<feature type="chain" id="PRO_5036495988" evidence="1">
    <location>
        <begin position="21"/>
        <end position="98"/>
    </location>
</feature>
<sequence length="98" mass="10981">MKFTLIFLFALLALASASRGRRVRIIRPPRLHRGGDDYFSSLGKADVGQYRRSQIIRSGFGRYGLEGYRKTVVSGVAVGKAKVGMYSREQPDRIPLYG</sequence>
<feature type="signal peptide" evidence="1">
    <location>
        <begin position="1"/>
        <end position="20"/>
    </location>
</feature>
<comment type="caution">
    <text evidence="2">The sequence shown here is derived from an EMBL/GenBank/DDBJ whole genome shotgun (WGS) entry which is preliminary data.</text>
</comment>
<reference evidence="2" key="1">
    <citation type="submission" date="2020-08" db="EMBL/GenBank/DDBJ databases">
        <title>Multicomponent nature underlies the extraordinary mechanical properties of spider dragline silk.</title>
        <authorList>
            <person name="Kono N."/>
            <person name="Nakamura H."/>
            <person name="Mori M."/>
            <person name="Yoshida Y."/>
            <person name="Ohtoshi R."/>
            <person name="Malay A.D."/>
            <person name="Moran D.A.P."/>
            <person name="Tomita M."/>
            <person name="Numata K."/>
            <person name="Arakawa K."/>
        </authorList>
    </citation>
    <scope>NUCLEOTIDE SEQUENCE</scope>
</reference>
<evidence type="ECO:0000313" key="3">
    <source>
        <dbReference type="Proteomes" id="UP000887013"/>
    </source>
</evidence>
<dbReference type="AlphaFoldDB" id="A0A8X6UU19"/>
<evidence type="ECO:0000313" key="2">
    <source>
        <dbReference type="EMBL" id="GFU52327.1"/>
    </source>
</evidence>
<gene>
    <name evidence="2" type="ORF">NPIL_635091</name>
</gene>
<name>A0A8X6UU19_NEPPI</name>
<proteinExistence type="predicted"/>
<protein>
    <submittedName>
        <fullName evidence="2">Uncharacterized protein</fullName>
    </submittedName>
</protein>
<keyword evidence="3" id="KW-1185">Reference proteome</keyword>